<evidence type="ECO:0008006" key="3">
    <source>
        <dbReference type="Google" id="ProtNLM"/>
    </source>
</evidence>
<dbReference type="EMBL" id="QMFB01000006">
    <property type="protein sequence ID" value="RAV20904.1"/>
    <property type="molecule type" value="Genomic_DNA"/>
</dbReference>
<evidence type="ECO:0000313" key="2">
    <source>
        <dbReference type="Proteomes" id="UP000250369"/>
    </source>
</evidence>
<dbReference type="InterPro" id="IPR011044">
    <property type="entry name" value="Quino_amine_DH_bsu"/>
</dbReference>
<organism evidence="1 2">
    <name type="scientific">Paenibacillus contaminans</name>
    <dbReference type="NCBI Taxonomy" id="450362"/>
    <lineage>
        <taxon>Bacteria</taxon>
        <taxon>Bacillati</taxon>
        <taxon>Bacillota</taxon>
        <taxon>Bacilli</taxon>
        <taxon>Bacillales</taxon>
        <taxon>Paenibacillaceae</taxon>
        <taxon>Paenibacillus</taxon>
    </lineage>
</organism>
<dbReference type="Proteomes" id="UP000250369">
    <property type="component" value="Unassembled WGS sequence"/>
</dbReference>
<dbReference type="AlphaFoldDB" id="A0A329MMB4"/>
<dbReference type="OrthoDB" id="2499502at2"/>
<comment type="caution">
    <text evidence="1">The sequence shown here is derived from an EMBL/GenBank/DDBJ whole genome shotgun (WGS) entry which is preliminary data.</text>
</comment>
<protein>
    <recommendedName>
        <fullName evidence="3">WD40 repeat domain-containing protein</fullName>
    </recommendedName>
</protein>
<dbReference type="RefSeq" id="WP_113031184.1">
    <property type="nucleotide sequence ID" value="NZ_QMFB01000006.1"/>
</dbReference>
<name>A0A329MMB4_9BACL</name>
<evidence type="ECO:0000313" key="1">
    <source>
        <dbReference type="EMBL" id="RAV20904.1"/>
    </source>
</evidence>
<reference evidence="1 2" key="1">
    <citation type="journal article" date="2009" name="Int. J. Syst. Evol. Microbiol.">
        <title>Paenibacillus contaminans sp. nov., isolated from a contaminated laboratory plate.</title>
        <authorList>
            <person name="Chou J.H."/>
            <person name="Lee J.H."/>
            <person name="Lin M.C."/>
            <person name="Chang P.S."/>
            <person name="Arun A.B."/>
            <person name="Young C.C."/>
            <person name="Chen W.M."/>
        </authorList>
    </citation>
    <scope>NUCLEOTIDE SEQUENCE [LARGE SCALE GENOMIC DNA]</scope>
    <source>
        <strain evidence="1 2">CKOBP-6</strain>
    </source>
</reference>
<gene>
    <name evidence="1" type="ORF">DQG23_12495</name>
</gene>
<sequence length="600" mass="65493">MGTCYEAEYRYVAMPCRNFNILGHTSVVDPQDGKEKYVLSNFALGGTGTIILIDALTGEGESFELPVGNGAWGIVNWHDEKLVIGTCVEQAYLHVFDLKSRTWAEPLKSFGEEYFWQMTLGSDDKVYGGTYPGCSLMQYDPATHTLKNLGKVSGNEKNLYSRPVWGEAPGYIFVSFGFDTNGLKAYRIEDGIFSDFGEPGATIKEINEQFICTEANGVMAFYHPQTLEPLEAGGLEGRLSPKEVLLRNGQNVSVIKLKSGKLAGFRGQDYFIADAPAAESDCEKPIDIELRKIPAEAPVTEIFALVPDGRGQIWGASGFGQTIFSCNPENGQYWNSSSVSNHGGEVYGMVFVGERLFMSAYAGGDHIVYDPAEEWDQVNNVNPQTLRSVKPDLIRPEGRSVIGPDGAIWTGWSAKYGTYRGGLSRLDPETMEVESWYDPIPEQQVAGVAADGEYVYFTTNGGASGLAFRKDIGCRFGIWKPGEGLVHQVELPEGEQTGYGIAAGNGIVALAVGKEIRLFDVAAKSFGHTIPTQTECNWIVKLDDRKIGAFCGKELLEIDVMTGEASLIAGLPGKIRCATVTESGDIYFSVQTSLYALHKK</sequence>
<proteinExistence type="predicted"/>
<dbReference type="SUPFAM" id="SSF50969">
    <property type="entry name" value="YVTN repeat-like/Quinoprotein amine dehydrogenase"/>
    <property type="match status" value="1"/>
</dbReference>
<accession>A0A329MMB4</accession>
<keyword evidence="2" id="KW-1185">Reference proteome</keyword>